<name>A0A4Q1KTM1_9FLAO</name>
<evidence type="ECO:0000313" key="1">
    <source>
        <dbReference type="EMBL" id="RXR32970.1"/>
    </source>
</evidence>
<gene>
    <name evidence="1" type="ORF">EQG68_05620</name>
</gene>
<dbReference type="EMBL" id="SBKQ01000005">
    <property type="protein sequence ID" value="RXR32970.1"/>
    <property type="molecule type" value="Genomic_DNA"/>
</dbReference>
<evidence type="ECO:0008006" key="3">
    <source>
        <dbReference type="Google" id="ProtNLM"/>
    </source>
</evidence>
<dbReference type="RefSeq" id="WP_129463814.1">
    <property type="nucleotide sequence ID" value="NZ_SBKQ01000005.1"/>
</dbReference>
<protein>
    <recommendedName>
        <fullName evidence="3">Lipocalin-like domain-containing protein</fullName>
    </recommendedName>
</protein>
<evidence type="ECO:0000313" key="2">
    <source>
        <dbReference type="Proteomes" id="UP000289734"/>
    </source>
</evidence>
<reference evidence="2" key="1">
    <citation type="submission" date="2019-01" db="EMBL/GenBank/DDBJ databases">
        <title>Cytophagaceae bacterium strain CAR-16.</title>
        <authorList>
            <person name="Chen W.-M."/>
        </authorList>
    </citation>
    <scope>NUCLEOTIDE SEQUENCE [LARGE SCALE GENOMIC DNA]</scope>
    <source>
        <strain evidence="2">ICH-30</strain>
    </source>
</reference>
<dbReference type="AlphaFoldDB" id="A0A4Q1KTM1"/>
<organism evidence="1 2">
    <name type="scientific">Flavobacterium piscinae</name>
    <dbReference type="NCBI Taxonomy" id="2506424"/>
    <lineage>
        <taxon>Bacteria</taxon>
        <taxon>Pseudomonadati</taxon>
        <taxon>Bacteroidota</taxon>
        <taxon>Flavobacteriia</taxon>
        <taxon>Flavobacteriales</taxon>
        <taxon>Flavobacteriaceae</taxon>
        <taxon>Flavobacterium</taxon>
    </lineage>
</organism>
<accession>A0A4Q1KTM1</accession>
<comment type="caution">
    <text evidence="1">The sequence shown here is derived from an EMBL/GenBank/DDBJ whole genome shotgun (WGS) entry which is preliminary data.</text>
</comment>
<dbReference type="PROSITE" id="PS51257">
    <property type="entry name" value="PROKAR_LIPOPROTEIN"/>
    <property type="match status" value="1"/>
</dbReference>
<sequence>MEKIKLVLVNCLLLLLYSCGSSEDYQGKWKAVNLEGDKYEITFLQKKITIKEISGNTVQHTFIQTGMGHQGSTERTIDNYTILLNNGAKYQIYFPKNDETIGIILDENGVPLFTISRKDFLSYDTFSKLE</sequence>
<dbReference type="OrthoDB" id="1356036at2"/>
<keyword evidence="2" id="KW-1185">Reference proteome</keyword>
<proteinExistence type="predicted"/>
<dbReference type="Proteomes" id="UP000289734">
    <property type="component" value="Unassembled WGS sequence"/>
</dbReference>